<dbReference type="AlphaFoldDB" id="A0A1X7V704"/>
<accession>A0A1X7V704</accession>
<dbReference type="InParanoid" id="A0A1X7V704"/>
<organism evidence="1">
    <name type="scientific">Amphimedon queenslandica</name>
    <name type="common">Sponge</name>
    <dbReference type="NCBI Taxonomy" id="400682"/>
    <lineage>
        <taxon>Eukaryota</taxon>
        <taxon>Metazoa</taxon>
        <taxon>Porifera</taxon>
        <taxon>Demospongiae</taxon>
        <taxon>Heteroscleromorpha</taxon>
        <taxon>Haplosclerida</taxon>
        <taxon>Niphatidae</taxon>
        <taxon>Amphimedon</taxon>
    </lineage>
</organism>
<dbReference type="EnsemblMetazoa" id="Aqu2.1.35589_001">
    <property type="protein sequence ID" value="Aqu2.1.35589_001"/>
    <property type="gene ID" value="Aqu2.1.35589"/>
</dbReference>
<name>A0A1X7V704_AMPQE</name>
<proteinExistence type="predicted"/>
<evidence type="ECO:0008006" key="2">
    <source>
        <dbReference type="Google" id="ProtNLM"/>
    </source>
</evidence>
<reference evidence="1" key="1">
    <citation type="submission" date="2017-05" db="UniProtKB">
        <authorList>
            <consortium name="EnsemblMetazoa"/>
        </authorList>
    </citation>
    <scope>IDENTIFICATION</scope>
</reference>
<dbReference type="Gene3D" id="3.40.50.300">
    <property type="entry name" value="P-loop containing nucleotide triphosphate hydrolases"/>
    <property type="match status" value="1"/>
</dbReference>
<dbReference type="SUPFAM" id="SSF52540">
    <property type="entry name" value="P-loop containing nucleoside triphosphate hydrolases"/>
    <property type="match status" value="1"/>
</dbReference>
<dbReference type="InterPro" id="IPR027417">
    <property type="entry name" value="P-loop_NTPase"/>
</dbReference>
<protein>
    <recommendedName>
        <fullName evidence="2">Helicase C-terminal domain-containing protein</fullName>
    </recommendedName>
</protein>
<evidence type="ECO:0000313" key="1">
    <source>
        <dbReference type="EnsemblMetazoa" id="Aqu2.1.35589_001"/>
    </source>
</evidence>
<sequence length="85" mass="9240">MSNNLLNPIGSPPSMLQNRSVDVFCKGTEDLVKDNIVSQITKSDSKLILLICSAAFGMEVDCAGVEMVIHWGPPNDLETYIQQTG</sequence>